<evidence type="ECO:0000259" key="1">
    <source>
        <dbReference type="Pfam" id="PF07596"/>
    </source>
</evidence>
<reference evidence="2 3" key="1">
    <citation type="submission" date="2019-08" db="EMBL/GenBank/DDBJ databases">
        <title>Deep-cultivation of Planctomycetes and their phenomic and genomic characterization uncovers novel biology.</title>
        <authorList>
            <person name="Wiegand S."/>
            <person name="Jogler M."/>
            <person name="Boedeker C."/>
            <person name="Pinto D."/>
            <person name="Vollmers J."/>
            <person name="Rivas-Marin E."/>
            <person name="Kohn T."/>
            <person name="Peeters S.H."/>
            <person name="Heuer A."/>
            <person name="Rast P."/>
            <person name="Oberbeckmann S."/>
            <person name="Bunk B."/>
            <person name="Jeske O."/>
            <person name="Meyerdierks A."/>
            <person name="Storesund J.E."/>
            <person name="Kallscheuer N."/>
            <person name="Luecker S."/>
            <person name="Lage O.M."/>
            <person name="Pohl T."/>
            <person name="Merkel B.J."/>
            <person name="Hornburger P."/>
            <person name="Mueller R.-W."/>
            <person name="Bruemmer F."/>
            <person name="Labrenz M."/>
            <person name="Spormann A.M."/>
            <person name="Op den Camp H."/>
            <person name="Overmann J."/>
            <person name="Amann R."/>
            <person name="Jetten M.S.M."/>
            <person name="Mascher T."/>
            <person name="Medema M.H."/>
            <person name="Devos D.P."/>
            <person name="Kaster A.-K."/>
            <person name="Ovreas L."/>
            <person name="Rohde M."/>
            <person name="Galperin M.Y."/>
            <person name="Jogler C."/>
        </authorList>
    </citation>
    <scope>NUCLEOTIDE SEQUENCE [LARGE SCALE GENOMIC DNA]</scope>
    <source>
        <strain evidence="2 3">Pr1d</strain>
    </source>
</reference>
<dbReference type="SUPFAM" id="SSF54523">
    <property type="entry name" value="Pili subunits"/>
    <property type="match status" value="1"/>
</dbReference>
<dbReference type="Proteomes" id="UP000323917">
    <property type="component" value="Chromosome"/>
</dbReference>
<dbReference type="EMBL" id="CP042913">
    <property type="protein sequence ID" value="QEG36800.1"/>
    <property type="molecule type" value="Genomic_DNA"/>
</dbReference>
<name>A0A5B9QGW4_9BACT</name>
<dbReference type="AlphaFoldDB" id="A0A5B9QGW4"/>
<dbReference type="Pfam" id="PF07963">
    <property type="entry name" value="N_methyl"/>
    <property type="match status" value="1"/>
</dbReference>
<feature type="domain" description="DUF1559" evidence="1">
    <location>
        <begin position="33"/>
        <end position="281"/>
    </location>
</feature>
<sequence>MRPAQKSGFTLVELLVVIAIIGVLVGLLLPAIQAARESARRSQCVNNLKQIVLSEQLYHDAHERYTMGRETHWQEGVSWAFHMLPFIEQGNVYDSFVKEAPVFDDRNAQAMRTPVETFYCPTRREPAADRDFDNNDSPSEVQDVAAGGDYAANAGLDYHWGTTQNDWDTTPDIGAVVGPMFTFSKIKARQVIDGLSQTFAIGERHIPAEVDSEPGLEDHDKGDTAFFAADNPAAVLAGTENGLATGQYDVDRAKFGSEHGELVHFAFLDGHVAAISTAIDMLILKNLSTIADGQVVDMSEL</sequence>
<dbReference type="InterPro" id="IPR045584">
    <property type="entry name" value="Pilin-like"/>
</dbReference>
<evidence type="ECO:0000313" key="2">
    <source>
        <dbReference type="EMBL" id="QEG36800.1"/>
    </source>
</evidence>
<dbReference type="NCBIfam" id="TIGR02532">
    <property type="entry name" value="IV_pilin_GFxxxE"/>
    <property type="match status" value="1"/>
</dbReference>
<keyword evidence="3" id="KW-1185">Reference proteome</keyword>
<dbReference type="InterPro" id="IPR012902">
    <property type="entry name" value="N_methyl_site"/>
</dbReference>
<evidence type="ECO:0000313" key="3">
    <source>
        <dbReference type="Proteomes" id="UP000323917"/>
    </source>
</evidence>
<protein>
    <recommendedName>
        <fullName evidence="1">DUF1559 domain-containing protein</fullName>
    </recommendedName>
</protein>
<gene>
    <name evidence="2" type="ORF">Pr1d_41360</name>
</gene>
<dbReference type="KEGG" id="bgok:Pr1d_41360"/>
<dbReference type="InterPro" id="IPR011453">
    <property type="entry name" value="DUF1559"/>
</dbReference>
<dbReference type="PROSITE" id="PS00409">
    <property type="entry name" value="PROKAR_NTER_METHYL"/>
    <property type="match status" value="1"/>
</dbReference>
<dbReference type="RefSeq" id="WP_148075110.1">
    <property type="nucleotide sequence ID" value="NZ_CP042913.1"/>
</dbReference>
<dbReference type="PANTHER" id="PTHR30093:SF2">
    <property type="entry name" value="TYPE II SECRETION SYSTEM PROTEIN H"/>
    <property type="match status" value="1"/>
</dbReference>
<organism evidence="2 3">
    <name type="scientific">Bythopirellula goksoeyrii</name>
    <dbReference type="NCBI Taxonomy" id="1400387"/>
    <lineage>
        <taxon>Bacteria</taxon>
        <taxon>Pseudomonadati</taxon>
        <taxon>Planctomycetota</taxon>
        <taxon>Planctomycetia</taxon>
        <taxon>Pirellulales</taxon>
        <taxon>Lacipirellulaceae</taxon>
        <taxon>Bythopirellula</taxon>
    </lineage>
</organism>
<dbReference type="PANTHER" id="PTHR30093">
    <property type="entry name" value="GENERAL SECRETION PATHWAY PROTEIN G"/>
    <property type="match status" value="1"/>
</dbReference>
<accession>A0A5B9QGW4</accession>
<dbReference type="Gene3D" id="3.30.700.10">
    <property type="entry name" value="Glycoprotein, Type 4 Pilin"/>
    <property type="match status" value="1"/>
</dbReference>
<dbReference type="OrthoDB" id="255848at2"/>
<dbReference type="Pfam" id="PF07596">
    <property type="entry name" value="SBP_bac_10"/>
    <property type="match status" value="1"/>
</dbReference>
<proteinExistence type="predicted"/>